<dbReference type="NCBIfam" id="TIGR04283">
    <property type="entry name" value="glyco_like_mftF"/>
    <property type="match status" value="1"/>
</dbReference>
<evidence type="ECO:0000256" key="4">
    <source>
        <dbReference type="ARBA" id="ARBA00022679"/>
    </source>
</evidence>
<evidence type="ECO:0000259" key="6">
    <source>
        <dbReference type="Pfam" id="PF00535"/>
    </source>
</evidence>
<dbReference type="SUPFAM" id="SSF53448">
    <property type="entry name" value="Nucleotide-diphospho-sugar transferases"/>
    <property type="match status" value="1"/>
</dbReference>
<keyword evidence="3" id="KW-0328">Glycosyltransferase</keyword>
<dbReference type="Gene3D" id="3.90.550.10">
    <property type="entry name" value="Spore Coat Polysaccharide Biosynthesis Protein SpsA, Chain A"/>
    <property type="match status" value="1"/>
</dbReference>
<keyword evidence="8" id="KW-1185">Reference proteome</keyword>
<dbReference type="InterPro" id="IPR001173">
    <property type="entry name" value="Glyco_trans_2-like"/>
</dbReference>
<dbReference type="CDD" id="cd02522">
    <property type="entry name" value="GT_2_like_a"/>
    <property type="match status" value="1"/>
</dbReference>
<evidence type="ECO:0000256" key="3">
    <source>
        <dbReference type="ARBA" id="ARBA00022676"/>
    </source>
</evidence>
<dbReference type="Pfam" id="PF00535">
    <property type="entry name" value="Glycos_transf_2"/>
    <property type="match status" value="1"/>
</dbReference>
<dbReference type="PANTHER" id="PTHR43646">
    <property type="entry name" value="GLYCOSYLTRANSFERASE"/>
    <property type="match status" value="1"/>
</dbReference>
<evidence type="ECO:0000256" key="5">
    <source>
        <dbReference type="ARBA" id="ARBA00023136"/>
    </source>
</evidence>
<gene>
    <name evidence="7" type="ORF">DPPLL_31250</name>
</gene>
<dbReference type="GO" id="GO:0016740">
    <property type="term" value="F:transferase activity"/>
    <property type="evidence" value="ECO:0007669"/>
    <property type="project" value="UniProtKB-KW"/>
</dbReference>
<protein>
    <submittedName>
        <fullName evidence="7">Glycosyl transferase</fullName>
    </submittedName>
</protein>
<accession>A0ABN6M7F7</accession>
<name>A0ABN6M7F7_9BACT</name>
<keyword evidence="5" id="KW-0472">Membrane</keyword>
<dbReference type="InterPro" id="IPR029044">
    <property type="entry name" value="Nucleotide-diphossugar_trans"/>
</dbReference>
<evidence type="ECO:0000256" key="1">
    <source>
        <dbReference type="ARBA" id="ARBA00004236"/>
    </source>
</evidence>
<organism evidence="7 8">
    <name type="scientific">Desulfofustis limnaeus</name>
    <dbReference type="NCBI Taxonomy" id="2740163"/>
    <lineage>
        <taxon>Bacteria</taxon>
        <taxon>Pseudomonadati</taxon>
        <taxon>Thermodesulfobacteriota</taxon>
        <taxon>Desulfobulbia</taxon>
        <taxon>Desulfobulbales</taxon>
        <taxon>Desulfocapsaceae</taxon>
        <taxon>Desulfofustis</taxon>
    </lineage>
</organism>
<dbReference type="InterPro" id="IPR026461">
    <property type="entry name" value="Trfase_2_rSAM/seldom_assoc"/>
</dbReference>
<keyword evidence="2" id="KW-1003">Cell membrane</keyword>
<dbReference type="RefSeq" id="WP_284152095.1">
    <property type="nucleotide sequence ID" value="NZ_AP025516.1"/>
</dbReference>
<evidence type="ECO:0000256" key="2">
    <source>
        <dbReference type="ARBA" id="ARBA00022475"/>
    </source>
</evidence>
<feature type="domain" description="Glycosyltransferase 2-like" evidence="6">
    <location>
        <begin position="5"/>
        <end position="89"/>
    </location>
</feature>
<sequence length="231" mass="24827">MTRLSIIIPALNEEQQLPATLAQLQPGVAAEVIVVDGGSTDRTLDVARAAGCRVVQSAPGRGRQMNAGAAAGSADLLLFLHADTRLPAAFPTIIEETLCADGVALGAFSLAIDQATTGLALLAALANLRSRYLRLPYGDQGLFVTRKNFTANGGYPEIEIMEDFVFVRRIARLGRIVTVPNRVVTSGRRWRHLGIVRTTLINQVIVAGYLLGVSPRRLAGWYRRLRGVGQG</sequence>
<dbReference type="EMBL" id="AP025516">
    <property type="protein sequence ID" value="BDD88760.1"/>
    <property type="molecule type" value="Genomic_DNA"/>
</dbReference>
<reference evidence="7 8" key="1">
    <citation type="submission" date="2022-01" db="EMBL/GenBank/DDBJ databases">
        <title>Desulfofustis limnae sp. nov., a novel mesophilic sulfate-reducing bacterium isolated from marsh soil.</title>
        <authorList>
            <person name="Watanabe M."/>
            <person name="Takahashi A."/>
            <person name="Kojima H."/>
            <person name="Fukui M."/>
        </authorList>
    </citation>
    <scope>NUCLEOTIDE SEQUENCE [LARGE SCALE GENOMIC DNA]</scope>
    <source>
        <strain evidence="7 8">PPLL</strain>
    </source>
</reference>
<keyword evidence="4 7" id="KW-0808">Transferase</keyword>
<comment type="subcellular location">
    <subcellularLocation>
        <location evidence="1">Cell membrane</location>
    </subcellularLocation>
</comment>
<proteinExistence type="predicted"/>
<evidence type="ECO:0000313" key="7">
    <source>
        <dbReference type="EMBL" id="BDD88760.1"/>
    </source>
</evidence>
<dbReference type="PANTHER" id="PTHR43646:SF2">
    <property type="entry name" value="GLYCOSYLTRANSFERASE 2-LIKE DOMAIN-CONTAINING PROTEIN"/>
    <property type="match status" value="1"/>
</dbReference>
<dbReference type="Proteomes" id="UP000830055">
    <property type="component" value="Chromosome"/>
</dbReference>
<evidence type="ECO:0000313" key="8">
    <source>
        <dbReference type="Proteomes" id="UP000830055"/>
    </source>
</evidence>